<dbReference type="InterPro" id="IPR047272">
    <property type="entry name" value="S49_SppA_C"/>
</dbReference>
<dbReference type="OrthoDB" id="9764363at2"/>
<evidence type="ECO:0000313" key="7">
    <source>
        <dbReference type="Proteomes" id="UP000289718"/>
    </source>
</evidence>
<organism evidence="6 7">
    <name type="scientific">Halarcobacter mediterraneus</name>
    <dbReference type="NCBI Taxonomy" id="2023153"/>
    <lineage>
        <taxon>Bacteria</taxon>
        <taxon>Pseudomonadati</taxon>
        <taxon>Campylobacterota</taxon>
        <taxon>Epsilonproteobacteria</taxon>
        <taxon>Campylobacterales</taxon>
        <taxon>Arcobacteraceae</taxon>
        <taxon>Halarcobacter</taxon>
    </lineage>
</organism>
<dbReference type="Proteomes" id="UP000289718">
    <property type="component" value="Unassembled WGS sequence"/>
</dbReference>
<comment type="similarity">
    <text evidence="1">Belongs to the peptidase S49 family.</text>
</comment>
<dbReference type="Gene3D" id="3.90.226.10">
    <property type="entry name" value="2-enoyl-CoA Hydratase, Chain A, domain 1"/>
    <property type="match status" value="1"/>
</dbReference>
<evidence type="ECO:0000256" key="2">
    <source>
        <dbReference type="ARBA" id="ARBA00022670"/>
    </source>
</evidence>
<evidence type="ECO:0000256" key="4">
    <source>
        <dbReference type="ARBA" id="ARBA00022825"/>
    </source>
</evidence>
<dbReference type="AlphaFoldDB" id="A0A4Q1AWW3"/>
<dbReference type="CDD" id="cd07023">
    <property type="entry name" value="S49_Sppa_N_C"/>
    <property type="match status" value="1"/>
</dbReference>
<comment type="caution">
    <text evidence="6">The sequence shown here is derived from an EMBL/GenBank/DDBJ whole genome shotgun (WGS) entry which is preliminary data.</text>
</comment>
<keyword evidence="4" id="KW-0720">Serine protease</keyword>
<evidence type="ECO:0000256" key="3">
    <source>
        <dbReference type="ARBA" id="ARBA00022801"/>
    </source>
</evidence>
<dbReference type="InterPro" id="IPR002142">
    <property type="entry name" value="Peptidase_S49"/>
</dbReference>
<gene>
    <name evidence="6" type="primary">sppA</name>
    <name evidence="6" type="ORF">CP965_12480</name>
</gene>
<keyword evidence="2" id="KW-0645">Protease</keyword>
<dbReference type="PANTHER" id="PTHR42987">
    <property type="entry name" value="PEPTIDASE S49"/>
    <property type="match status" value="1"/>
</dbReference>
<protein>
    <submittedName>
        <fullName evidence="6">Signal peptide peptidase SppA</fullName>
    </submittedName>
</protein>
<dbReference type="InterPro" id="IPR004635">
    <property type="entry name" value="Pept_S49_SppA"/>
</dbReference>
<keyword evidence="3" id="KW-0378">Hydrolase</keyword>
<reference evidence="6 7" key="1">
    <citation type="submission" date="2017-09" db="EMBL/GenBank/DDBJ databases">
        <title>Genomics of the genus Arcobacter.</title>
        <authorList>
            <person name="Perez-Cataluna A."/>
            <person name="Figueras M.J."/>
            <person name="Salas-Masso N."/>
        </authorList>
    </citation>
    <scope>NUCLEOTIDE SEQUENCE [LARGE SCALE GENOMIC DNA]</scope>
    <source>
        <strain evidence="6 7">F156-34</strain>
    </source>
</reference>
<dbReference type="Pfam" id="PF01343">
    <property type="entry name" value="Peptidase_S49"/>
    <property type="match status" value="1"/>
</dbReference>
<dbReference type="EMBL" id="NXIE01000005">
    <property type="protein sequence ID" value="RXK11988.1"/>
    <property type="molecule type" value="Genomic_DNA"/>
</dbReference>
<dbReference type="PANTHER" id="PTHR42987:SF7">
    <property type="entry name" value="SIGNAL PEPTIDE PEPTIDASE SPPA-RELATED"/>
    <property type="match status" value="1"/>
</dbReference>
<dbReference type="GO" id="GO:0006508">
    <property type="term" value="P:proteolysis"/>
    <property type="evidence" value="ECO:0007669"/>
    <property type="project" value="UniProtKB-KW"/>
</dbReference>
<feature type="domain" description="Peptidase S49" evidence="5">
    <location>
        <begin position="109"/>
        <end position="259"/>
    </location>
</feature>
<dbReference type="NCBIfam" id="TIGR00706">
    <property type="entry name" value="SppA_dom"/>
    <property type="match status" value="1"/>
</dbReference>
<accession>A0A4Q1AWW3</accession>
<name>A0A4Q1AWW3_9BACT</name>
<evidence type="ECO:0000313" key="6">
    <source>
        <dbReference type="EMBL" id="RXK11988.1"/>
    </source>
</evidence>
<dbReference type="InterPro" id="IPR029045">
    <property type="entry name" value="ClpP/crotonase-like_dom_sf"/>
</dbReference>
<proteinExistence type="inferred from homology"/>
<sequence>MLNFFKKLFYPIIAILDFITKYFKTIVFLTIVYYFVSTSNEANINEGSFESANLQKIELFGPILDSQKILAQINEAKKNNNIKGVLLDVNSPGGAVAPSVEIAYAIKELNALKPVVAYASGIMASGSYYSSIWAKEIIANPGSMVGSIGVIFQGTNLEELMDKIGVKTQTVKAGKFKESGTPTRAWADYEKEELEKVINDTYNMFITDVANARGLKVQDHTKFADAHIFTSSQAKRVGLVDEVNTLTFAQKRVIELSGVKNPTWKKQDKFDKFIDRIISEAVTNFSVIFNSNLKAY</sequence>
<keyword evidence="7" id="KW-1185">Reference proteome</keyword>
<evidence type="ECO:0000259" key="5">
    <source>
        <dbReference type="Pfam" id="PF01343"/>
    </source>
</evidence>
<dbReference type="GO" id="GO:0008236">
    <property type="term" value="F:serine-type peptidase activity"/>
    <property type="evidence" value="ECO:0007669"/>
    <property type="project" value="UniProtKB-KW"/>
</dbReference>
<evidence type="ECO:0000256" key="1">
    <source>
        <dbReference type="ARBA" id="ARBA00008683"/>
    </source>
</evidence>
<dbReference type="SUPFAM" id="SSF52096">
    <property type="entry name" value="ClpP/crotonase"/>
    <property type="match status" value="1"/>
</dbReference>
<dbReference type="RefSeq" id="WP_129062441.1">
    <property type="nucleotide sequence ID" value="NZ_NXIE01000005.1"/>
</dbReference>